<evidence type="ECO:0000259" key="3">
    <source>
        <dbReference type="Pfam" id="PF17482"/>
    </source>
</evidence>
<feature type="domain" description="Tail sheath protein Gp18-like" evidence="4">
    <location>
        <begin position="25"/>
        <end position="86"/>
    </location>
</feature>
<organism evidence="5 6">
    <name type="scientific">Shewanella xiamenensis</name>
    <dbReference type="NCBI Taxonomy" id="332186"/>
    <lineage>
        <taxon>Bacteria</taxon>
        <taxon>Pseudomonadati</taxon>
        <taxon>Pseudomonadota</taxon>
        <taxon>Gammaproteobacteria</taxon>
        <taxon>Alteromonadales</taxon>
        <taxon>Shewanellaceae</taxon>
        <taxon>Shewanella</taxon>
    </lineage>
</organism>
<comment type="caution">
    <text evidence="5">The sequence shown here is derived from an EMBL/GenBank/DDBJ whole genome shotgun (WGS) entry which is preliminary data.</text>
</comment>
<evidence type="ECO:0000313" key="6">
    <source>
        <dbReference type="Proteomes" id="UP001187859"/>
    </source>
</evidence>
<dbReference type="InterPro" id="IPR035089">
    <property type="entry name" value="Phage_sheath_subtilisin"/>
</dbReference>
<dbReference type="Pfam" id="PF17482">
    <property type="entry name" value="Phage_sheath_1C"/>
    <property type="match status" value="1"/>
</dbReference>
<accession>A0AAE4Q1U0</accession>
<reference evidence="5" key="1">
    <citation type="submission" date="2023-05" db="EMBL/GenBank/DDBJ databases">
        <title>Colonisation of extended spectrum b-lactamase- and carbapenemase-producing bacteria on hospital surfaces from low- and middle-income countries.</title>
        <authorList>
            <person name="Nieto-Rosado M."/>
            <person name="Sands K."/>
            <person name="Iregbu K."/>
            <person name="Zahra R."/>
            <person name="Mazarati J.B."/>
            <person name="Mehtar S."/>
            <person name="Barnards-Group B."/>
            <person name="Walsh T.R."/>
        </authorList>
    </citation>
    <scope>NUCLEOTIDE SEQUENCE</scope>
    <source>
        <strain evidence="5">PP-E493</strain>
    </source>
</reference>
<dbReference type="PANTHER" id="PTHR35861:SF1">
    <property type="entry name" value="PHAGE TAIL SHEATH PROTEIN"/>
    <property type="match status" value="1"/>
</dbReference>
<gene>
    <name evidence="5" type="ORF">QM089_19005</name>
</gene>
<evidence type="ECO:0000256" key="1">
    <source>
        <dbReference type="ARBA" id="ARBA00008005"/>
    </source>
</evidence>
<evidence type="ECO:0000259" key="4">
    <source>
        <dbReference type="Pfam" id="PF22671"/>
    </source>
</evidence>
<feature type="domain" description="Tail sheath protein subtilisin-like" evidence="2">
    <location>
        <begin position="107"/>
        <end position="273"/>
    </location>
</feature>
<comment type="similarity">
    <text evidence="1">Belongs to the myoviridae tail sheath protein family.</text>
</comment>
<dbReference type="Proteomes" id="UP001187859">
    <property type="component" value="Unassembled WGS sequence"/>
</dbReference>
<dbReference type="InterPro" id="IPR052042">
    <property type="entry name" value="Tail_sheath_structural"/>
</dbReference>
<dbReference type="AlphaFoldDB" id="A0AAE4Q1U0"/>
<proteinExistence type="inferred from homology"/>
<dbReference type="PANTHER" id="PTHR35861">
    <property type="match status" value="1"/>
</dbReference>
<dbReference type="Pfam" id="PF04984">
    <property type="entry name" value="Phage_sheath_1"/>
    <property type="match status" value="1"/>
</dbReference>
<sequence length="390" mass="42233">MMDYHHGVRVIEVNDGTRTIRTVSTSVIGIVCTASDADATLFPLNTPVLLTNVMQAIGKAGTLGTLKPTLEAIAAQVNTLTVVVRVEQGADETATTANIVGTVTPQGQYTGLKALLAAQSLLGVKPRIIGVPGLDTLPVATELAATAKKLRAFAYISAYDCATKEEAVAYRENFGEREVMVIWPDFVAFDTVAKGNTTAPAVARALGLRARIDKEVGWHKTLSNVTVSGVTGLSKPVYWDLQDPSTDAGYLNSNDITTLINQSGFRFWGSRTCSEDPLFQFENYTRTAQVLADTIADAHMWAVDKPLTPTLVKDIIEGINAKFRELKGLGYIVDGQAWYSEDVNDVSTIKAGKLYIDYDYTPVPPLEDLTFRQKITDRYLVDFASAVAAA</sequence>
<feature type="domain" description="Tail sheath protein C-terminal" evidence="3">
    <location>
        <begin position="275"/>
        <end position="376"/>
    </location>
</feature>
<dbReference type="RefSeq" id="WP_317521260.1">
    <property type="nucleotide sequence ID" value="NZ_JASGOQ010000001.1"/>
</dbReference>
<dbReference type="Pfam" id="PF22671">
    <property type="entry name" value="Gp18_domIII_N"/>
    <property type="match status" value="1"/>
</dbReference>
<dbReference type="InterPro" id="IPR054564">
    <property type="entry name" value="Gp18_domIII_N"/>
</dbReference>
<evidence type="ECO:0000259" key="2">
    <source>
        <dbReference type="Pfam" id="PF04984"/>
    </source>
</evidence>
<dbReference type="EMBL" id="JASGOQ010000001">
    <property type="protein sequence ID" value="MDV5392286.1"/>
    <property type="molecule type" value="Genomic_DNA"/>
</dbReference>
<name>A0AAE4Q1U0_9GAMM</name>
<evidence type="ECO:0000313" key="5">
    <source>
        <dbReference type="EMBL" id="MDV5392286.1"/>
    </source>
</evidence>
<dbReference type="InterPro" id="IPR020287">
    <property type="entry name" value="Tail_sheath_C"/>
</dbReference>
<protein>
    <submittedName>
        <fullName evidence="5">Phage tail sheath protein</fullName>
    </submittedName>
</protein>